<name>A0A1M4YRC2_STRHI</name>
<reference evidence="1 2" key="1">
    <citation type="submission" date="2016-11" db="EMBL/GenBank/DDBJ databases">
        <authorList>
            <person name="Jaros S."/>
            <person name="Januszkiewicz K."/>
            <person name="Wedrychowicz H."/>
        </authorList>
    </citation>
    <scope>NUCLEOTIDE SEQUENCE [LARGE SCALE GENOMIC DNA]</scope>
    <source>
        <strain evidence="1 2">DSM 44523</strain>
    </source>
</reference>
<evidence type="ECO:0000313" key="1">
    <source>
        <dbReference type="EMBL" id="SHF08335.1"/>
    </source>
</evidence>
<organism evidence="1 2">
    <name type="scientific">Streptoalloteichus hindustanus</name>
    <dbReference type="NCBI Taxonomy" id="2017"/>
    <lineage>
        <taxon>Bacteria</taxon>
        <taxon>Bacillati</taxon>
        <taxon>Actinomycetota</taxon>
        <taxon>Actinomycetes</taxon>
        <taxon>Pseudonocardiales</taxon>
        <taxon>Pseudonocardiaceae</taxon>
        <taxon>Streptoalloteichus</taxon>
    </lineage>
</organism>
<proteinExistence type="predicted"/>
<accession>A0A1M4YRC2</accession>
<dbReference type="Proteomes" id="UP000184501">
    <property type="component" value="Unassembled WGS sequence"/>
</dbReference>
<gene>
    <name evidence="1" type="ORF">SAMN05444320_102455</name>
</gene>
<sequence length="162" mass="17657">MPVLPDGAHPATRNVLRGTVTMWIDGCPVAVRDHEVLVTREPDAQVTRWVLTWLRDPLNIEDCFTLTAEDGSGLKVRYSDVHVGELSTNPPPDELWQAALLADAEAHVPPEALTHGPAGVYVMRSLLDGRPVGCDGPAEQLVRPLCLVRDGTQAPMVIVRTK</sequence>
<protein>
    <submittedName>
        <fullName evidence="1">Uncharacterized protein</fullName>
    </submittedName>
</protein>
<dbReference type="RefSeq" id="WP_073480685.1">
    <property type="nucleotide sequence ID" value="NZ_FQVN01000002.1"/>
</dbReference>
<evidence type="ECO:0000313" key="2">
    <source>
        <dbReference type="Proteomes" id="UP000184501"/>
    </source>
</evidence>
<dbReference type="EMBL" id="FQVN01000002">
    <property type="protein sequence ID" value="SHF08335.1"/>
    <property type="molecule type" value="Genomic_DNA"/>
</dbReference>
<dbReference type="AlphaFoldDB" id="A0A1M4YRC2"/>
<keyword evidence="2" id="KW-1185">Reference proteome</keyword>